<evidence type="ECO:0000313" key="3">
    <source>
        <dbReference type="Proteomes" id="UP001302745"/>
    </source>
</evidence>
<evidence type="ECO:0000313" key="2">
    <source>
        <dbReference type="EMBL" id="KAK4155462.1"/>
    </source>
</evidence>
<comment type="caution">
    <text evidence="2">The sequence shown here is derived from an EMBL/GenBank/DDBJ whole genome shotgun (WGS) entry which is preliminary data.</text>
</comment>
<reference evidence="2" key="2">
    <citation type="submission" date="2023-05" db="EMBL/GenBank/DDBJ databases">
        <authorList>
            <consortium name="Lawrence Berkeley National Laboratory"/>
            <person name="Steindorff A."/>
            <person name="Hensen N."/>
            <person name="Bonometti L."/>
            <person name="Westerberg I."/>
            <person name="Brannstrom I.O."/>
            <person name="Guillou S."/>
            <person name="Cros-Aarteil S."/>
            <person name="Calhoun S."/>
            <person name="Haridas S."/>
            <person name="Kuo A."/>
            <person name="Mondo S."/>
            <person name="Pangilinan J."/>
            <person name="Riley R."/>
            <person name="Labutti K."/>
            <person name="Andreopoulos B."/>
            <person name="Lipzen A."/>
            <person name="Chen C."/>
            <person name="Yanf M."/>
            <person name="Daum C."/>
            <person name="Ng V."/>
            <person name="Clum A."/>
            <person name="Ohm R."/>
            <person name="Martin F."/>
            <person name="Silar P."/>
            <person name="Natvig D."/>
            <person name="Lalanne C."/>
            <person name="Gautier V."/>
            <person name="Ament-Velasquez S.L."/>
            <person name="Kruys A."/>
            <person name="Hutchinson M.I."/>
            <person name="Powell A.J."/>
            <person name="Barry K."/>
            <person name="Miller A.N."/>
            <person name="Grigoriev I.V."/>
            <person name="Debuchy R."/>
            <person name="Gladieux P."/>
            <person name="Thoren M.H."/>
            <person name="Johannesson H."/>
        </authorList>
    </citation>
    <scope>NUCLEOTIDE SEQUENCE</scope>
    <source>
        <strain evidence="2">CBS 538.74</strain>
    </source>
</reference>
<organism evidence="2 3">
    <name type="scientific">Chaetomidium leptoderma</name>
    <dbReference type="NCBI Taxonomy" id="669021"/>
    <lineage>
        <taxon>Eukaryota</taxon>
        <taxon>Fungi</taxon>
        <taxon>Dikarya</taxon>
        <taxon>Ascomycota</taxon>
        <taxon>Pezizomycotina</taxon>
        <taxon>Sordariomycetes</taxon>
        <taxon>Sordariomycetidae</taxon>
        <taxon>Sordariales</taxon>
        <taxon>Chaetomiaceae</taxon>
        <taxon>Chaetomidium</taxon>
    </lineage>
</organism>
<name>A0AAN6VPK5_9PEZI</name>
<dbReference type="Proteomes" id="UP001302745">
    <property type="component" value="Unassembled WGS sequence"/>
</dbReference>
<evidence type="ECO:0000256" key="1">
    <source>
        <dbReference type="SAM" id="MobiDB-lite"/>
    </source>
</evidence>
<dbReference type="AlphaFoldDB" id="A0AAN6VPK5"/>
<sequence>MSQPAIDKTPNRPGGPDYKAQLDEVAERAKSPPEQQDTGIIDKVSQYVPAVGSMLGRQEKEPEPESEPSLASQNIPGPPDRPTQDTQIEEFLKDQHGSRGIAGTEEPTQT</sequence>
<feature type="compositionally biased region" description="Basic and acidic residues" evidence="1">
    <location>
        <begin position="20"/>
        <end position="31"/>
    </location>
</feature>
<keyword evidence="3" id="KW-1185">Reference proteome</keyword>
<feature type="region of interest" description="Disordered" evidence="1">
    <location>
        <begin position="1"/>
        <end position="110"/>
    </location>
</feature>
<dbReference type="EMBL" id="MU856887">
    <property type="protein sequence ID" value="KAK4155462.1"/>
    <property type="molecule type" value="Genomic_DNA"/>
</dbReference>
<accession>A0AAN6VPK5</accession>
<gene>
    <name evidence="2" type="ORF">C8A00DRAFT_31700</name>
</gene>
<reference evidence="2" key="1">
    <citation type="journal article" date="2023" name="Mol. Phylogenet. Evol.">
        <title>Genome-scale phylogeny and comparative genomics of the fungal order Sordariales.</title>
        <authorList>
            <person name="Hensen N."/>
            <person name="Bonometti L."/>
            <person name="Westerberg I."/>
            <person name="Brannstrom I.O."/>
            <person name="Guillou S."/>
            <person name="Cros-Aarteil S."/>
            <person name="Calhoun S."/>
            <person name="Haridas S."/>
            <person name="Kuo A."/>
            <person name="Mondo S."/>
            <person name="Pangilinan J."/>
            <person name="Riley R."/>
            <person name="LaButti K."/>
            <person name="Andreopoulos B."/>
            <person name="Lipzen A."/>
            <person name="Chen C."/>
            <person name="Yan M."/>
            <person name="Daum C."/>
            <person name="Ng V."/>
            <person name="Clum A."/>
            <person name="Steindorff A."/>
            <person name="Ohm R.A."/>
            <person name="Martin F."/>
            <person name="Silar P."/>
            <person name="Natvig D.O."/>
            <person name="Lalanne C."/>
            <person name="Gautier V."/>
            <person name="Ament-Velasquez S.L."/>
            <person name="Kruys A."/>
            <person name="Hutchinson M.I."/>
            <person name="Powell A.J."/>
            <person name="Barry K."/>
            <person name="Miller A.N."/>
            <person name="Grigoriev I.V."/>
            <person name="Debuchy R."/>
            <person name="Gladieux P."/>
            <person name="Hiltunen Thoren M."/>
            <person name="Johannesson H."/>
        </authorList>
    </citation>
    <scope>NUCLEOTIDE SEQUENCE</scope>
    <source>
        <strain evidence="2">CBS 538.74</strain>
    </source>
</reference>
<protein>
    <submittedName>
        <fullName evidence="2">Uncharacterized protein</fullName>
    </submittedName>
</protein>
<proteinExistence type="predicted"/>